<comment type="caution">
    <text evidence="6">The sequence shown here is derived from an EMBL/GenBank/DDBJ whole genome shotgun (WGS) entry which is preliminary data.</text>
</comment>
<evidence type="ECO:0000256" key="2">
    <source>
        <dbReference type="ARBA" id="ARBA00034617"/>
    </source>
</evidence>
<dbReference type="GO" id="GO:0005524">
    <property type="term" value="F:ATP binding"/>
    <property type="evidence" value="ECO:0007669"/>
    <property type="project" value="UniProtKB-KW"/>
</dbReference>
<dbReference type="SUPFAM" id="SSF52540">
    <property type="entry name" value="P-loop containing nucleoside triphosphate hydrolases"/>
    <property type="match status" value="1"/>
</dbReference>
<dbReference type="GO" id="GO:0043139">
    <property type="term" value="F:5'-3' DNA helicase activity"/>
    <property type="evidence" value="ECO:0007669"/>
    <property type="project" value="UniProtKB-EC"/>
</dbReference>
<dbReference type="EMBL" id="DTFF01000064">
    <property type="protein sequence ID" value="HGI88320.1"/>
    <property type="molecule type" value="Genomic_DNA"/>
</dbReference>
<comment type="catalytic activity">
    <reaction evidence="4">
        <text>ATP + H2O = ADP + phosphate + H(+)</text>
        <dbReference type="Rhea" id="RHEA:13065"/>
        <dbReference type="ChEBI" id="CHEBI:15377"/>
        <dbReference type="ChEBI" id="CHEBI:15378"/>
        <dbReference type="ChEBI" id="CHEBI:30616"/>
        <dbReference type="ChEBI" id="CHEBI:43474"/>
        <dbReference type="ChEBI" id="CHEBI:456216"/>
        <dbReference type="EC" id="5.6.2.4"/>
    </reaction>
</comment>
<organism evidence="6">
    <name type="scientific">Ignisphaera aggregans</name>
    <dbReference type="NCBI Taxonomy" id="334771"/>
    <lineage>
        <taxon>Archaea</taxon>
        <taxon>Thermoproteota</taxon>
        <taxon>Thermoprotei</taxon>
        <taxon>Desulfurococcales</taxon>
        <taxon>Desulfurococcaceae</taxon>
        <taxon>Ignisphaera</taxon>
    </lineage>
</organism>
<evidence type="ECO:0000259" key="5">
    <source>
        <dbReference type="Pfam" id="PF01935"/>
    </source>
</evidence>
<accession>A0A7C4BD55</accession>
<dbReference type="AlphaFoldDB" id="A0A7C4BD55"/>
<comment type="catalytic activity">
    <reaction evidence="2">
        <text>Couples ATP hydrolysis with the unwinding of duplex DNA by translocating in the 3'-5' direction.</text>
        <dbReference type="EC" id="5.6.2.4"/>
    </reaction>
</comment>
<evidence type="ECO:0000256" key="4">
    <source>
        <dbReference type="ARBA" id="ARBA00048988"/>
    </source>
</evidence>
<comment type="similarity">
    <text evidence="1">Belongs to the HerA family.</text>
</comment>
<protein>
    <submittedName>
        <fullName evidence="6">ATP-binding protein</fullName>
    </submittedName>
</protein>
<comment type="catalytic activity">
    <reaction evidence="3">
        <text>ATP + H2O = ADP + phosphate + H(+)</text>
        <dbReference type="Rhea" id="RHEA:13065"/>
        <dbReference type="ChEBI" id="CHEBI:15377"/>
        <dbReference type="ChEBI" id="CHEBI:15378"/>
        <dbReference type="ChEBI" id="CHEBI:30616"/>
        <dbReference type="ChEBI" id="CHEBI:43474"/>
        <dbReference type="ChEBI" id="CHEBI:456216"/>
        <dbReference type="EC" id="5.6.2.3"/>
    </reaction>
</comment>
<dbReference type="PANTHER" id="PTHR42957">
    <property type="entry name" value="HELICASE MJ1565-RELATED"/>
    <property type="match status" value="1"/>
</dbReference>
<feature type="domain" description="Helicase HerA central" evidence="5">
    <location>
        <begin position="138"/>
        <end position="389"/>
    </location>
</feature>
<evidence type="ECO:0000256" key="1">
    <source>
        <dbReference type="ARBA" id="ARBA00007816"/>
    </source>
</evidence>
<evidence type="ECO:0000313" key="6">
    <source>
        <dbReference type="EMBL" id="HGI88320.1"/>
    </source>
</evidence>
<reference evidence="6" key="1">
    <citation type="journal article" date="2020" name="mSystems">
        <title>Genome- and Community-Level Interaction Insights into Carbon Utilization and Element Cycling Functions of Hydrothermarchaeota in Hydrothermal Sediment.</title>
        <authorList>
            <person name="Zhou Z."/>
            <person name="Liu Y."/>
            <person name="Xu W."/>
            <person name="Pan J."/>
            <person name="Luo Z.H."/>
            <person name="Li M."/>
        </authorList>
    </citation>
    <scope>NUCLEOTIDE SEQUENCE [LARGE SCALE GENOMIC DNA]</scope>
    <source>
        <strain evidence="6">SpSt-732</strain>
    </source>
</reference>
<dbReference type="InterPro" id="IPR008571">
    <property type="entry name" value="HerA-like"/>
</dbReference>
<gene>
    <name evidence="6" type="ORF">ENV14_08060</name>
</gene>
<evidence type="ECO:0000256" key="3">
    <source>
        <dbReference type="ARBA" id="ARBA00048954"/>
    </source>
</evidence>
<name>A0A7C4BD55_9CREN</name>
<proteinExistence type="inferred from homology"/>
<keyword evidence="6" id="KW-0547">Nucleotide-binding</keyword>
<dbReference type="PANTHER" id="PTHR42957:SF1">
    <property type="entry name" value="HELICASE MJ1565-RELATED"/>
    <property type="match status" value="1"/>
</dbReference>
<dbReference type="Gene3D" id="3.40.50.300">
    <property type="entry name" value="P-loop containing nucleotide triphosphate hydrolases"/>
    <property type="match status" value="2"/>
</dbReference>
<dbReference type="InterPro" id="IPR002789">
    <property type="entry name" value="HerA_central"/>
</dbReference>
<keyword evidence="6" id="KW-0067">ATP-binding</keyword>
<sequence>MMCRFSAPIGRVGEESYPHIVQIMSKYPIPLGTYITIPFEAYDISTNEKKQHCAIGVVSLTAYRKLIPTTPTFIASSTQLGIDDENLRYAPSRARIFADIIDSRIEAPSVPPNPDADVHLASSEILAKIFTVKSAGSIRIGHIIGRPDVEVRVDVNALTKHLFITGTTGSGKSNTVAILAERISEVGGTVVIFDVHGEYINMSVSSPDTHVRVIDFKFNPLKIPSKLLARMVIPEAGATIQRALVSRALQVANAVLSKFIEKFGDDENSLKASIKVEDEVKKILREVLTPHNVSNVEKYVKTVTQSENIVEGYKNLVTLLTSHYGREFGAQEDSISKALSKAEEFLDSIPLNFASPSITDSLNASSILVVNASELSDEQKDYCLKIMLDELLNYAKYSISIGKPHPVVIFVEEAHRFLSTTRSTVSRSSVEKVAREGRKFGVSLAIVSQRPRNLDPNIVSQVQNFVFMKLMQEEDQRFVVNVSDVLTEDVALSLSALNTGEAIVLGEWVGRFPIYAKIDKHAGKRLGASLDIASIWSSMKSRQSTIKSLATSSDEVYKELSNLM</sequence>
<dbReference type="GO" id="GO:0043138">
    <property type="term" value="F:3'-5' DNA helicase activity"/>
    <property type="evidence" value="ECO:0007669"/>
    <property type="project" value="UniProtKB-EC"/>
</dbReference>
<dbReference type="Pfam" id="PF01935">
    <property type="entry name" value="DUF87"/>
    <property type="match status" value="1"/>
</dbReference>
<dbReference type="InterPro" id="IPR027417">
    <property type="entry name" value="P-loop_NTPase"/>
</dbReference>